<protein>
    <submittedName>
        <fullName evidence="3">DUF305 domain-containing protein</fullName>
    </submittedName>
</protein>
<sequence length="150" mass="16662">MKSMYLRLGLALLISLAVMFVLSLAQVHVWGDFYLNLSNFYISLTMVGAMGIVMLLVMSPMYENKRLNVALLAGFVVVLVGAFALARTETFVGDDAFLASMIPHHSRAILVCEESSLTDPEIVELCDSIVRSQQQEIDQMKDIIERRSGS</sequence>
<feature type="domain" description="DUF305" evidence="2">
    <location>
        <begin position="93"/>
        <end position="143"/>
    </location>
</feature>
<comment type="caution">
    <text evidence="3">The sequence shown here is derived from an EMBL/GenBank/DDBJ whole genome shotgun (WGS) entry which is preliminary data.</text>
</comment>
<dbReference type="EMBL" id="BAABHM010000030">
    <property type="protein sequence ID" value="GAA4718735.1"/>
    <property type="molecule type" value="Genomic_DNA"/>
</dbReference>
<name>A0ABP8Y2C7_9MICO</name>
<evidence type="ECO:0000313" key="3">
    <source>
        <dbReference type="EMBL" id="GAA4718735.1"/>
    </source>
</evidence>
<proteinExistence type="predicted"/>
<dbReference type="Proteomes" id="UP001500843">
    <property type="component" value="Unassembled WGS sequence"/>
</dbReference>
<keyword evidence="1" id="KW-0472">Membrane</keyword>
<keyword evidence="1" id="KW-0812">Transmembrane</keyword>
<evidence type="ECO:0000259" key="2">
    <source>
        <dbReference type="Pfam" id="PF03713"/>
    </source>
</evidence>
<evidence type="ECO:0000313" key="4">
    <source>
        <dbReference type="Proteomes" id="UP001500843"/>
    </source>
</evidence>
<feature type="transmembrane region" description="Helical" evidence="1">
    <location>
        <begin position="41"/>
        <end position="62"/>
    </location>
</feature>
<keyword evidence="1" id="KW-1133">Transmembrane helix</keyword>
<feature type="transmembrane region" description="Helical" evidence="1">
    <location>
        <begin position="69"/>
        <end position="86"/>
    </location>
</feature>
<dbReference type="InterPro" id="IPR005183">
    <property type="entry name" value="DUF305_CopM-like"/>
</dbReference>
<dbReference type="Pfam" id="PF03713">
    <property type="entry name" value="DUF305"/>
    <property type="match status" value="1"/>
</dbReference>
<gene>
    <name evidence="3" type="ORF">GCM10023198_47960</name>
</gene>
<keyword evidence="4" id="KW-1185">Reference proteome</keyword>
<accession>A0ABP8Y2C7</accession>
<evidence type="ECO:0000256" key="1">
    <source>
        <dbReference type="SAM" id="Phobius"/>
    </source>
</evidence>
<organism evidence="3 4">
    <name type="scientific">Promicromonospora umidemergens</name>
    <dbReference type="NCBI Taxonomy" id="629679"/>
    <lineage>
        <taxon>Bacteria</taxon>
        <taxon>Bacillati</taxon>
        <taxon>Actinomycetota</taxon>
        <taxon>Actinomycetes</taxon>
        <taxon>Micrococcales</taxon>
        <taxon>Promicromonosporaceae</taxon>
        <taxon>Promicromonospora</taxon>
    </lineage>
</organism>
<dbReference type="InterPro" id="IPR012347">
    <property type="entry name" value="Ferritin-like"/>
</dbReference>
<reference evidence="4" key="1">
    <citation type="journal article" date="2019" name="Int. J. Syst. Evol. Microbiol.">
        <title>The Global Catalogue of Microorganisms (GCM) 10K type strain sequencing project: providing services to taxonomists for standard genome sequencing and annotation.</title>
        <authorList>
            <consortium name="The Broad Institute Genomics Platform"/>
            <consortium name="The Broad Institute Genome Sequencing Center for Infectious Disease"/>
            <person name="Wu L."/>
            <person name="Ma J."/>
        </authorList>
    </citation>
    <scope>NUCLEOTIDE SEQUENCE [LARGE SCALE GENOMIC DNA]</scope>
    <source>
        <strain evidence="4">JCM 17975</strain>
    </source>
</reference>
<dbReference type="RefSeq" id="WP_253878145.1">
    <property type="nucleotide sequence ID" value="NZ_BAABHM010000030.1"/>
</dbReference>
<dbReference type="Gene3D" id="1.20.1260.10">
    <property type="match status" value="1"/>
</dbReference>